<gene>
    <name evidence="1" type="ORF">N5923_19880</name>
</gene>
<name>A0A9J6PW71_9GAMM</name>
<dbReference type="RefSeq" id="WP_267141877.1">
    <property type="nucleotide sequence ID" value="NZ_JAODIL010000063.1"/>
</dbReference>
<evidence type="ECO:0000313" key="1">
    <source>
        <dbReference type="EMBL" id="MCU5779752.1"/>
    </source>
</evidence>
<organism evidence="1 2">
    <name type="scientific">Winslowiella arboricola</name>
    <dbReference type="NCBI Taxonomy" id="2978220"/>
    <lineage>
        <taxon>Bacteria</taxon>
        <taxon>Pseudomonadati</taxon>
        <taxon>Pseudomonadota</taxon>
        <taxon>Gammaproteobacteria</taxon>
        <taxon>Enterobacterales</taxon>
        <taxon>Erwiniaceae</taxon>
        <taxon>Winslowiella</taxon>
    </lineage>
</organism>
<dbReference type="Proteomes" id="UP001064262">
    <property type="component" value="Unassembled WGS sequence"/>
</dbReference>
<comment type="caution">
    <text evidence="1">The sequence shown here is derived from an EMBL/GenBank/DDBJ whole genome shotgun (WGS) entry which is preliminary data.</text>
</comment>
<dbReference type="AlphaFoldDB" id="A0A9J6PW71"/>
<evidence type="ECO:0000313" key="2">
    <source>
        <dbReference type="Proteomes" id="UP001064262"/>
    </source>
</evidence>
<proteinExistence type="predicted"/>
<accession>A0A9J6PW71</accession>
<reference evidence="1" key="1">
    <citation type="submission" date="2022-09" db="EMBL/GenBank/DDBJ databases">
        <title>Winslowiella arboricola sp. nov., isolated from bleeding cankers on broadleaf hosts.</title>
        <authorList>
            <person name="Brady C."/>
            <person name="Kaur S."/>
            <person name="Crampton B."/>
            <person name="Maddock D."/>
            <person name="Arnold D."/>
            <person name="Denman S."/>
        </authorList>
    </citation>
    <scope>NUCLEOTIDE SEQUENCE</scope>
    <source>
        <strain evidence="1">BAC 15a-03b</strain>
    </source>
</reference>
<protein>
    <submittedName>
        <fullName evidence="1">Uncharacterized protein</fullName>
    </submittedName>
</protein>
<dbReference type="EMBL" id="JAODIM010000043">
    <property type="protein sequence ID" value="MCU5779752.1"/>
    <property type="molecule type" value="Genomic_DNA"/>
</dbReference>
<keyword evidence="2" id="KW-1185">Reference proteome</keyword>
<sequence>MAWHLLTYKSFQQNSAEVINKRTLRLSIWMMSEEESWQMRFHQGTKQANHP</sequence>